<dbReference type="EMBL" id="KN880493">
    <property type="protein sequence ID" value="KIY68933.1"/>
    <property type="molecule type" value="Genomic_DNA"/>
</dbReference>
<gene>
    <name evidence="3" type="ORF">CYLTODRAFT_421165</name>
</gene>
<feature type="transmembrane region" description="Helical" evidence="1">
    <location>
        <begin position="127"/>
        <end position="147"/>
    </location>
</feature>
<proteinExistence type="predicted"/>
<evidence type="ECO:0000313" key="3">
    <source>
        <dbReference type="EMBL" id="KIY68933.1"/>
    </source>
</evidence>
<keyword evidence="4" id="KW-1185">Reference proteome</keyword>
<feature type="transmembrane region" description="Helical" evidence="1">
    <location>
        <begin position="217"/>
        <end position="236"/>
    </location>
</feature>
<feature type="transmembrane region" description="Helical" evidence="1">
    <location>
        <begin position="58"/>
        <end position="77"/>
    </location>
</feature>
<feature type="domain" description="DUF6533" evidence="2">
    <location>
        <begin position="24"/>
        <end position="67"/>
    </location>
</feature>
<feature type="transmembrane region" description="Helical" evidence="1">
    <location>
        <begin position="177"/>
        <end position="196"/>
    </location>
</feature>
<name>A0A0D7BEK6_9AGAR</name>
<dbReference type="AlphaFoldDB" id="A0A0D7BEK6"/>
<protein>
    <recommendedName>
        <fullName evidence="2">DUF6533 domain-containing protein</fullName>
    </recommendedName>
</protein>
<evidence type="ECO:0000259" key="2">
    <source>
        <dbReference type="Pfam" id="PF20151"/>
    </source>
</evidence>
<sequence>MAYTPEEQAKFAALYKGSLIPLHACLVGLTWIVHDYLITLEDEIRYVWPQKRSFSKIIFLWIRYYSIALLIFDVTQIHVFSIPGITSDNLCVAMDSIIRVVGAISLWSVEIVLQLRIYALYNTSRTVAAINGILFLGSIAGFFWVLVFNAQRRHAVIADAIHLPLPGCPSLHSGIEWVQWVPATAFEGVLFMFALAKTSMSTAHRVRRKKKVSLLELLIRDNVLYFLGISILLVFNNLMVVGITKIPWFSYSPFHAAIGVLTTRMMLNLRKAAAVEYIVGTDDPPARTPQGRPSMPWRVAPRAMDSDFSGTTAEDSSFARTTDVTFARADSAFSRDSTTLAKSGDYTLPPMSFGRSDETMDMDVSVWEDEKKSGGRVL</sequence>
<dbReference type="Proteomes" id="UP000054007">
    <property type="component" value="Unassembled WGS sequence"/>
</dbReference>
<evidence type="ECO:0000313" key="4">
    <source>
        <dbReference type="Proteomes" id="UP000054007"/>
    </source>
</evidence>
<dbReference type="InterPro" id="IPR045340">
    <property type="entry name" value="DUF6533"/>
</dbReference>
<organism evidence="3 4">
    <name type="scientific">Cylindrobasidium torrendii FP15055 ss-10</name>
    <dbReference type="NCBI Taxonomy" id="1314674"/>
    <lineage>
        <taxon>Eukaryota</taxon>
        <taxon>Fungi</taxon>
        <taxon>Dikarya</taxon>
        <taxon>Basidiomycota</taxon>
        <taxon>Agaricomycotina</taxon>
        <taxon>Agaricomycetes</taxon>
        <taxon>Agaricomycetidae</taxon>
        <taxon>Agaricales</taxon>
        <taxon>Marasmiineae</taxon>
        <taxon>Physalacriaceae</taxon>
        <taxon>Cylindrobasidium</taxon>
    </lineage>
</organism>
<evidence type="ECO:0000256" key="1">
    <source>
        <dbReference type="SAM" id="Phobius"/>
    </source>
</evidence>
<reference evidence="3 4" key="1">
    <citation type="journal article" date="2015" name="Fungal Genet. Biol.">
        <title>Evolution of novel wood decay mechanisms in Agaricales revealed by the genome sequences of Fistulina hepatica and Cylindrobasidium torrendii.</title>
        <authorList>
            <person name="Floudas D."/>
            <person name="Held B.W."/>
            <person name="Riley R."/>
            <person name="Nagy L.G."/>
            <person name="Koehler G."/>
            <person name="Ransdell A.S."/>
            <person name="Younus H."/>
            <person name="Chow J."/>
            <person name="Chiniquy J."/>
            <person name="Lipzen A."/>
            <person name="Tritt A."/>
            <person name="Sun H."/>
            <person name="Haridas S."/>
            <person name="LaButti K."/>
            <person name="Ohm R.A."/>
            <person name="Kues U."/>
            <person name="Blanchette R.A."/>
            <person name="Grigoriev I.V."/>
            <person name="Minto R.E."/>
            <person name="Hibbett D.S."/>
        </authorList>
    </citation>
    <scope>NUCLEOTIDE SEQUENCE [LARGE SCALE GENOMIC DNA]</scope>
    <source>
        <strain evidence="3 4">FP15055 ss-10</strain>
    </source>
</reference>
<keyword evidence="1" id="KW-0472">Membrane</keyword>
<accession>A0A0D7BEK6</accession>
<dbReference type="OrthoDB" id="3258294at2759"/>
<feature type="transmembrane region" description="Helical" evidence="1">
    <location>
        <begin position="97"/>
        <end position="115"/>
    </location>
</feature>
<dbReference type="Pfam" id="PF20151">
    <property type="entry name" value="DUF6533"/>
    <property type="match status" value="1"/>
</dbReference>
<keyword evidence="1" id="KW-0812">Transmembrane</keyword>
<keyword evidence="1" id="KW-1133">Transmembrane helix</keyword>